<feature type="repeat" description="ANK" evidence="3">
    <location>
        <begin position="465"/>
        <end position="497"/>
    </location>
</feature>
<keyword evidence="2 3" id="KW-0040">ANK repeat</keyword>
<evidence type="ECO:0000313" key="5">
    <source>
        <dbReference type="Proteomes" id="UP000053732"/>
    </source>
</evidence>
<dbReference type="InterPro" id="IPR036770">
    <property type="entry name" value="Ankyrin_rpt-contain_sf"/>
</dbReference>
<dbReference type="Proteomes" id="UP000053732">
    <property type="component" value="Unassembled WGS sequence"/>
</dbReference>
<dbReference type="InterPro" id="IPR002110">
    <property type="entry name" value="Ankyrin_rpt"/>
</dbReference>
<dbReference type="PROSITE" id="PS50297">
    <property type="entry name" value="ANK_REP_REGION"/>
    <property type="match status" value="2"/>
</dbReference>
<evidence type="ECO:0000256" key="1">
    <source>
        <dbReference type="ARBA" id="ARBA00022737"/>
    </source>
</evidence>
<evidence type="ECO:0000256" key="2">
    <source>
        <dbReference type="ARBA" id="ARBA00023043"/>
    </source>
</evidence>
<dbReference type="AlphaFoldDB" id="A0A0G4PQS1"/>
<organism evidence="4 5">
    <name type="scientific">Penicillium camemberti (strain FM 013)</name>
    <dbReference type="NCBI Taxonomy" id="1429867"/>
    <lineage>
        <taxon>Eukaryota</taxon>
        <taxon>Fungi</taxon>
        <taxon>Dikarya</taxon>
        <taxon>Ascomycota</taxon>
        <taxon>Pezizomycotina</taxon>
        <taxon>Eurotiomycetes</taxon>
        <taxon>Eurotiomycetidae</taxon>
        <taxon>Eurotiales</taxon>
        <taxon>Aspergillaceae</taxon>
        <taxon>Penicillium</taxon>
    </lineage>
</organism>
<dbReference type="Gene3D" id="1.25.40.20">
    <property type="entry name" value="Ankyrin repeat-containing domain"/>
    <property type="match status" value="3"/>
</dbReference>
<accession>A0A0G4PQS1</accession>
<evidence type="ECO:0000313" key="4">
    <source>
        <dbReference type="EMBL" id="CRL28466.1"/>
    </source>
</evidence>
<dbReference type="SUPFAM" id="SSF48403">
    <property type="entry name" value="Ankyrin repeat"/>
    <property type="match status" value="2"/>
</dbReference>
<dbReference type="Pfam" id="PF12796">
    <property type="entry name" value="Ank_2"/>
    <property type="match status" value="1"/>
</dbReference>
<proteinExistence type="predicted"/>
<feature type="repeat" description="ANK" evidence="3">
    <location>
        <begin position="369"/>
        <end position="401"/>
    </location>
</feature>
<sequence length="570" mass="62955">MISLLQSAGATGVGHTIPFIASVETARFLKQSNLLSQLLRANGQMILIDAILKQNEPLTCLLLNHGAAERGLDTPRASQMKVNTPLQAALCYGNLSLAQIIIGRGGQVTEAEINAIMWRVGMTQDHSVLLRFINMFGPFSLSSPTAIAMAVCLNDEAAVHQLLEAGVDPHGAPKLYVDSECGKILHSMLAIKLYTNEIMGWSNFSDPRNISKLLHSVLELAVIHGNRQILQALLRATTWTREEKGRALSISLHFWDRRFVQDLLDVGADIHQVVLLIDMNMEGPSNPVKLALREGDTPLLRTLLTVDRIVDHTYSRLYMQYAMEHGTIEQFKILLATAVRSRKLENVSLVLEAGVDINEIHEPTYFFGPGKTALHVAGESGDMEMMKILLEAGARVNTLPTPNYPNTTLRHVDLFLEAGANVNQNPASHAGATELQFAAIQGYIGIACRLLDAGASVQAPRAERYGRTALEGAAEHGRLDMLQLLLNEGLLIEGNDRIEYIRAIKLAQGNGHHAVAKFLGSFSDWTEGDSVCYEEEMFDREESEMLDEIKKLRSQTECQDEKTEQEGRYS</sequence>
<dbReference type="InterPro" id="IPR050776">
    <property type="entry name" value="Ank_Repeat/CDKN_Inhibitor"/>
</dbReference>
<dbReference type="EMBL" id="HG793161">
    <property type="protein sequence ID" value="CRL28466.1"/>
    <property type="molecule type" value="Genomic_DNA"/>
</dbReference>
<dbReference type="STRING" id="1429867.A0A0G4PQS1"/>
<gene>
    <name evidence="4" type="ORF">PCAMFM013_S028g000019</name>
</gene>
<protein>
    <submittedName>
        <fullName evidence="4">Ankyrin repeat-containing domain</fullName>
    </submittedName>
</protein>
<dbReference type="PROSITE" id="PS50088">
    <property type="entry name" value="ANK_REPEAT"/>
    <property type="match status" value="3"/>
</dbReference>
<dbReference type="PRINTS" id="PR01415">
    <property type="entry name" value="ANKYRIN"/>
</dbReference>
<dbReference type="SMART" id="SM00248">
    <property type="entry name" value="ANK"/>
    <property type="match status" value="8"/>
</dbReference>
<evidence type="ECO:0000256" key="3">
    <source>
        <dbReference type="PROSITE-ProRule" id="PRU00023"/>
    </source>
</evidence>
<name>A0A0G4PQS1_PENC3</name>
<feature type="repeat" description="ANK" evidence="3">
    <location>
        <begin position="430"/>
        <end position="462"/>
    </location>
</feature>
<keyword evidence="5" id="KW-1185">Reference proteome</keyword>
<dbReference type="Pfam" id="PF00023">
    <property type="entry name" value="Ank"/>
    <property type="match status" value="1"/>
</dbReference>
<dbReference type="PANTHER" id="PTHR24201">
    <property type="entry name" value="ANK_REP_REGION DOMAIN-CONTAINING PROTEIN"/>
    <property type="match status" value="1"/>
</dbReference>
<keyword evidence="1" id="KW-0677">Repeat</keyword>
<reference evidence="4 5" key="1">
    <citation type="journal article" date="2014" name="Nat. Commun.">
        <title>Multiple recent horizontal transfers of a large genomic region in cheese making fungi.</title>
        <authorList>
            <person name="Cheeseman K."/>
            <person name="Ropars J."/>
            <person name="Renault P."/>
            <person name="Dupont J."/>
            <person name="Gouzy J."/>
            <person name="Branca A."/>
            <person name="Abraham A.L."/>
            <person name="Ceppi M."/>
            <person name="Conseiller E."/>
            <person name="Debuchy R."/>
            <person name="Malagnac F."/>
            <person name="Goarin A."/>
            <person name="Silar P."/>
            <person name="Lacoste S."/>
            <person name="Sallet E."/>
            <person name="Bensimon A."/>
            <person name="Giraud T."/>
            <person name="Brygoo Y."/>
        </authorList>
    </citation>
    <scope>NUCLEOTIDE SEQUENCE [LARGE SCALE GENOMIC DNA]</scope>
    <source>
        <strain evidence="5">FM 013</strain>
    </source>
</reference>